<gene>
    <name evidence="1" type="ORF">HJG63_008828</name>
</gene>
<dbReference type="Proteomes" id="UP000593571">
    <property type="component" value="Unassembled WGS sequence"/>
</dbReference>
<proteinExistence type="predicted"/>
<reference evidence="1 2" key="1">
    <citation type="journal article" date="2020" name="Nature">
        <title>Six reference-quality genomes reveal evolution of bat adaptations.</title>
        <authorList>
            <person name="Jebb D."/>
            <person name="Huang Z."/>
            <person name="Pippel M."/>
            <person name="Hughes G.M."/>
            <person name="Lavrichenko K."/>
            <person name="Devanna P."/>
            <person name="Winkler S."/>
            <person name="Jermiin L.S."/>
            <person name="Skirmuntt E.C."/>
            <person name="Katzourakis A."/>
            <person name="Burkitt-Gray L."/>
            <person name="Ray D.A."/>
            <person name="Sullivan K.A.M."/>
            <person name="Roscito J.G."/>
            <person name="Kirilenko B.M."/>
            <person name="Davalos L.M."/>
            <person name="Corthals A.P."/>
            <person name="Power M.L."/>
            <person name="Jones G."/>
            <person name="Ransome R.D."/>
            <person name="Dechmann D.K.N."/>
            <person name="Locatelli A.G."/>
            <person name="Puechmaille S.J."/>
            <person name="Fedrigo O."/>
            <person name="Jarvis E.D."/>
            <person name="Hiller M."/>
            <person name="Vernes S.C."/>
            <person name="Myers E.W."/>
            <person name="Teeling E.C."/>
        </authorList>
    </citation>
    <scope>NUCLEOTIDE SEQUENCE [LARGE SCALE GENOMIC DNA]</scope>
    <source>
        <strain evidence="1">MRouAeg1</strain>
        <tissue evidence="1">Muscle</tissue>
    </source>
</reference>
<organism evidence="1 2">
    <name type="scientific">Rousettus aegyptiacus</name>
    <name type="common">Egyptian fruit bat</name>
    <name type="synonym">Pteropus aegyptiacus</name>
    <dbReference type="NCBI Taxonomy" id="9407"/>
    <lineage>
        <taxon>Eukaryota</taxon>
        <taxon>Metazoa</taxon>
        <taxon>Chordata</taxon>
        <taxon>Craniata</taxon>
        <taxon>Vertebrata</taxon>
        <taxon>Euteleostomi</taxon>
        <taxon>Mammalia</taxon>
        <taxon>Eutheria</taxon>
        <taxon>Laurasiatheria</taxon>
        <taxon>Chiroptera</taxon>
        <taxon>Yinpterochiroptera</taxon>
        <taxon>Pteropodoidea</taxon>
        <taxon>Pteropodidae</taxon>
        <taxon>Rousettinae</taxon>
        <taxon>Rousettus</taxon>
    </lineage>
</organism>
<comment type="caution">
    <text evidence="1">The sequence shown here is derived from an EMBL/GenBank/DDBJ whole genome shotgun (WGS) entry which is preliminary data.</text>
</comment>
<dbReference type="EMBL" id="JACASE010000013">
    <property type="protein sequence ID" value="KAF6418808.1"/>
    <property type="molecule type" value="Genomic_DNA"/>
</dbReference>
<accession>A0A7J8D6Q3</accession>
<evidence type="ECO:0000313" key="2">
    <source>
        <dbReference type="Proteomes" id="UP000593571"/>
    </source>
</evidence>
<name>A0A7J8D6Q3_ROUAE</name>
<evidence type="ECO:0000313" key="1">
    <source>
        <dbReference type="EMBL" id="KAF6418808.1"/>
    </source>
</evidence>
<keyword evidence="2" id="KW-1185">Reference proteome</keyword>
<protein>
    <submittedName>
        <fullName evidence="1">Uncharacterized protein</fullName>
    </submittedName>
</protein>
<sequence length="142" mass="16074">MTQRAPSACRLWWWPWPLRDAAFSSGAAPSVETSQNRRADPSFLGQVGLRTIRGTKWQKLPDRPSTFRKAPDFSVTASFRFGSGVFTFTALSISQLNLCLPFLSLSLTKLSLIILTRVYIYRILYVCLCMGKRNGNEMLQYG</sequence>
<dbReference type="AlphaFoldDB" id="A0A7J8D6Q3"/>